<comment type="subcellular location">
    <subcellularLocation>
        <location evidence="1">Cell membrane</location>
        <topology evidence="1">Single-pass membrane protein</topology>
    </subcellularLocation>
</comment>
<evidence type="ECO:0000313" key="10">
    <source>
        <dbReference type="Proteomes" id="UP000467124"/>
    </source>
</evidence>
<feature type="transmembrane region" description="Helical" evidence="7">
    <location>
        <begin position="310"/>
        <end position="327"/>
    </location>
</feature>
<evidence type="ECO:0000259" key="8">
    <source>
        <dbReference type="Pfam" id="PF04024"/>
    </source>
</evidence>
<proteinExistence type="predicted"/>
<organism evidence="9 10">
    <name type="scientific">Nocardiopsis alba</name>
    <dbReference type="NCBI Taxonomy" id="53437"/>
    <lineage>
        <taxon>Bacteria</taxon>
        <taxon>Bacillati</taxon>
        <taxon>Actinomycetota</taxon>
        <taxon>Actinomycetes</taxon>
        <taxon>Streptosporangiales</taxon>
        <taxon>Nocardiopsidaceae</taxon>
        <taxon>Nocardiopsis</taxon>
    </lineage>
</organism>
<evidence type="ECO:0000256" key="2">
    <source>
        <dbReference type="ARBA" id="ARBA00022475"/>
    </source>
</evidence>
<evidence type="ECO:0000256" key="4">
    <source>
        <dbReference type="ARBA" id="ARBA00022989"/>
    </source>
</evidence>
<name>A0A7K2IUI8_9ACTN</name>
<evidence type="ECO:0000256" key="7">
    <source>
        <dbReference type="SAM" id="Phobius"/>
    </source>
</evidence>
<sequence length="482" mass="50031">MTDGEAQSPPAEAGDAVDPPETGPGLRRDDDRRVIAGVCAGLGAYTGVDPVLWRTGFALTAFAGGTGLLLYVAAWMLMRDPQGGPATFEQMLDRAIPSRAVPRLLAVGLMGATALSLVGGFGWATLVLAIPLVLGLLTARARGMELRSVLSGLRADLARRDPPPTGPVPQPSAAYYNPAQPWASAPHGPVDLAVVSERTSRDAESDDDLDDPADDEEDAPEGRDDGKGGEGCFERRSRPSPLASHALWTVVTMAVALVVAAPHLGSVFHGAGSTDLLFGPVYGLYFMAAAVAVVGVFSLIGTWAGNTRGLLFLGTLAVLGAVLVGTFDLPRAKVGEAVWEPETVAHVEGEPMRLNLGRGVLDLSRLGSSLEAGESVDVAARVDHGVLVVVLPEDARVDLTAGAGWGMIDPTGAGADEMYGADLTYEEVFDPPEGGAKDEPNGPETGTEEEPETSGTDETPVINVNAETAGGVVEVRYGQARD</sequence>
<gene>
    <name evidence="9" type="ORF">GTW20_15505</name>
</gene>
<feature type="compositionally biased region" description="Acidic residues" evidence="6">
    <location>
        <begin position="204"/>
        <end position="219"/>
    </location>
</feature>
<evidence type="ECO:0000256" key="3">
    <source>
        <dbReference type="ARBA" id="ARBA00022692"/>
    </source>
</evidence>
<feature type="transmembrane region" description="Helical" evidence="7">
    <location>
        <begin position="57"/>
        <end position="79"/>
    </location>
</feature>
<feature type="domain" description="Phage shock protein PspC N-terminal" evidence="8">
    <location>
        <begin position="25"/>
        <end position="79"/>
    </location>
</feature>
<dbReference type="Pfam" id="PF04024">
    <property type="entry name" value="PspC"/>
    <property type="match status" value="1"/>
</dbReference>
<feature type="transmembrane region" description="Helical" evidence="7">
    <location>
        <begin position="284"/>
        <end position="303"/>
    </location>
</feature>
<dbReference type="PANTHER" id="PTHR33885">
    <property type="entry name" value="PHAGE SHOCK PROTEIN C"/>
    <property type="match status" value="1"/>
</dbReference>
<dbReference type="EMBL" id="WWHY01000001">
    <property type="protein sequence ID" value="MYR33630.1"/>
    <property type="molecule type" value="Genomic_DNA"/>
</dbReference>
<keyword evidence="5 7" id="KW-0472">Membrane</keyword>
<dbReference type="InterPro" id="IPR052027">
    <property type="entry name" value="PspC"/>
</dbReference>
<evidence type="ECO:0000256" key="6">
    <source>
        <dbReference type="SAM" id="MobiDB-lite"/>
    </source>
</evidence>
<dbReference type="InterPro" id="IPR007168">
    <property type="entry name" value="Phageshock_PspC_N"/>
</dbReference>
<feature type="region of interest" description="Disordered" evidence="6">
    <location>
        <begin position="1"/>
        <end position="29"/>
    </location>
</feature>
<keyword evidence="3 7" id="KW-0812">Transmembrane</keyword>
<feature type="compositionally biased region" description="Basic and acidic residues" evidence="6">
    <location>
        <begin position="220"/>
        <end position="237"/>
    </location>
</feature>
<comment type="caution">
    <text evidence="9">The sequence shown here is derived from an EMBL/GenBank/DDBJ whole genome shotgun (WGS) entry which is preliminary data.</text>
</comment>
<protein>
    <submittedName>
        <fullName evidence="9">PspC domain-containing protein</fullName>
    </submittedName>
</protein>
<evidence type="ECO:0000256" key="1">
    <source>
        <dbReference type="ARBA" id="ARBA00004162"/>
    </source>
</evidence>
<feature type="transmembrane region" description="Helical" evidence="7">
    <location>
        <begin position="245"/>
        <end position="264"/>
    </location>
</feature>
<dbReference type="PANTHER" id="PTHR33885:SF3">
    <property type="entry name" value="PHAGE SHOCK PROTEIN C"/>
    <property type="match status" value="1"/>
</dbReference>
<feature type="region of interest" description="Disordered" evidence="6">
    <location>
        <begin position="196"/>
        <end position="238"/>
    </location>
</feature>
<feature type="transmembrane region" description="Helical" evidence="7">
    <location>
        <begin position="123"/>
        <end position="141"/>
    </location>
</feature>
<feature type="region of interest" description="Disordered" evidence="6">
    <location>
        <begin position="427"/>
        <end position="482"/>
    </location>
</feature>
<dbReference type="RefSeq" id="WP_161111236.1">
    <property type="nucleotide sequence ID" value="NZ_WWHY01000001.1"/>
</dbReference>
<evidence type="ECO:0000256" key="5">
    <source>
        <dbReference type="ARBA" id="ARBA00023136"/>
    </source>
</evidence>
<dbReference type="Proteomes" id="UP000467124">
    <property type="component" value="Unassembled WGS sequence"/>
</dbReference>
<keyword evidence="4 7" id="KW-1133">Transmembrane helix</keyword>
<keyword evidence="2" id="KW-1003">Cell membrane</keyword>
<dbReference type="GO" id="GO:0005886">
    <property type="term" value="C:plasma membrane"/>
    <property type="evidence" value="ECO:0007669"/>
    <property type="project" value="UniProtKB-SubCell"/>
</dbReference>
<reference evidence="9 10" key="1">
    <citation type="journal article" date="2019" name="Nat. Commun.">
        <title>The antimicrobial potential of Streptomyces from insect microbiomes.</title>
        <authorList>
            <person name="Chevrette M.G."/>
            <person name="Carlson C.M."/>
            <person name="Ortega H.E."/>
            <person name="Thomas C."/>
            <person name="Ananiev G.E."/>
            <person name="Barns K.J."/>
            <person name="Book A.J."/>
            <person name="Cagnazzo J."/>
            <person name="Carlos C."/>
            <person name="Flanigan W."/>
            <person name="Grubbs K.J."/>
            <person name="Horn H.A."/>
            <person name="Hoffmann F.M."/>
            <person name="Klassen J.L."/>
            <person name="Knack J.J."/>
            <person name="Lewin G.R."/>
            <person name="McDonald B.R."/>
            <person name="Muller L."/>
            <person name="Melo W.G.P."/>
            <person name="Pinto-Tomas A.A."/>
            <person name="Schmitz A."/>
            <person name="Wendt-Pienkowski E."/>
            <person name="Wildman S."/>
            <person name="Zhao M."/>
            <person name="Zhang F."/>
            <person name="Bugni T.S."/>
            <person name="Andes D.R."/>
            <person name="Pupo M.T."/>
            <person name="Currie C.R."/>
        </authorList>
    </citation>
    <scope>NUCLEOTIDE SEQUENCE [LARGE SCALE GENOMIC DNA]</scope>
    <source>
        <strain evidence="9 10">SID5840</strain>
    </source>
</reference>
<dbReference type="AlphaFoldDB" id="A0A7K2IUI8"/>
<feature type="region of interest" description="Disordered" evidence="6">
    <location>
        <begin position="157"/>
        <end position="180"/>
    </location>
</feature>
<accession>A0A7K2IUI8</accession>
<evidence type="ECO:0000313" key="9">
    <source>
        <dbReference type="EMBL" id="MYR33630.1"/>
    </source>
</evidence>